<dbReference type="Proteomes" id="UP000199663">
    <property type="component" value="Unassembled WGS sequence"/>
</dbReference>
<dbReference type="PANTHER" id="PTHR47199">
    <property type="entry name" value="PHOTOSYSTEM II STABILITY/ASSEMBLY FACTOR HCF136, CHLOROPLASTIC"/>
    <property type="match status" value="1"/>
</dbReference>
<feature type="domain" description="Photosynthesis system II assembly factor Ycf48/Hcf136-like" evidence="3">
    <location>
        <begin position="324"/>
        <end position="401"/>
    </location>
</feature>
<dbReference type="InterPro" id="IPR015943">
    <property type="entry name" value="WD40/YVTN_repeat-like_dom_sf"/>
</dbReference>
<dbReference type="Pfam" id="PF14870">
    <property type="entry name" value="PSII_BNR"/>
    <property type="match status" value="4"/>
</dbReference>
<evidence type="ECO:0000313" key="6">
    <source>
        <dbReference type="Proteomes" id="UP000199663"/>
    </source>
</evidence>
<feature type="domain" description="Photosynthesis system II assembly factor Ycf48/Hcf136-like" evidence="3">
    <location>
        <begin position="222"/>
        <end position="312"/>
    </location>
</feature>
<evidence type="ECO:0000313" key="5">
    <source>
        <dbReference type="EMBL" id="SDY45352.1"/>
    </source>
</evidence>
<dbReference type="Pfam" id="PF19408">
    <property type="entry name" value="PKD_6"/>
    <property type="match status" value="3"/>
</dbReference>
<reference evidence="5 6" key="1">
    <citation type="submission" date="2016-10" db="EMBL/GenBank/DDBJ databases">
        <authorList>
            <person name="Varghese N."/>
            <person name="Submissions S."/>
        </authorList>
    </citation>
    <scope>NUCLEOTIDE SEQUENCE [LARGE SCALE GENOMIC DNA]</scope>
    <source>
        <strain evidence="5 6">DSM 17997</strain>
    </source>
</reference>
<feature type="domain" description="PKD-like" evidence="4">
    <location>
        <begin position="596"/>
        <end position="675"/>
    </location>
</feature>
<feature type="domain" description="PKD-like" evidence="4">
    <location>
        <begin position="765"/>
        <end position="844"/>
    </location>
</feature>
<evidence type="ECO:0000259" key="4">
    <source>
        <dbReference type="Pfam" id="PF19408"/>
    </source>
</evidence>
<dbReference type="EMBL" id="FNQC01000001">
    <property type="protein sequence ID" value="SDY45352.1"/>
    <property type="molecule type" value="Genomic_DNA"/>
</dbReference>
<evidence type="ECO:0000256" key="1">
    <source>
        <dbReference type="ARBA" id="ARBA00022531"/>
    </source>
</evidence>
<organism evidence="5 6">
    <name type="scientific">Rhodonellum ikkaensis</name>
    <dbReference type="NCBI Taxonomy" id="336829"/>
    <lineage>
        <taxon>Bacteria</taxon>
        <taxon>Pseudomonadati</taxon>
        <taxon>Bacteroidota</taxon>
        <taxon>Cytophagia</taxon>
        <taxon>Cytophagales</taxon>
        <taxon>Cytophagaceae</taxon>
        <taxon>Rhodonellum</taxon>
    </lineage>
</organism>
<keyword evidence="1" id="KW-0602">Photosynthesis</keyword>
<dbReference type="RefSeq" id="WP_019595997.1">
    <property type="nucleotide sequence ID" value="NZ_FNQC01000001.1"/>
</dbReference>
<comment type="caution">
    <text evidence="5">The sequence shown here is derived from an EMBL/GenBank/DDBJ whole genome shotgun (WGS) entry which is preliminary data.</text>
</comment>
<dbReference type="SUPFAM" id="SSF110296">
    <property type="entry name" value="Oligoxyloglucan reducing end-specific cellobiohydrolase"/>
    <property type="match status" value="3"/>
</dbReference>
<proteinExistence type="predicted"/>
<feature type="domain" description="Photosynthesis system II assembly factor Ycf48/Hcf136-like" evidence="3">
    <location>
        <begin position="61"/>
        <end position="151"/>
    </location>
</feature>
<dbReference type="InterPro" id="IPR045829">
    <property type="entry name" value="PKD_6"/>
</dbReference>
<feature type="domain" description="Photosynthesis system II assembly factor Ycf48/Hcf136-like" evidence="3">
    <location>
        <begin position="473"/>
        <end position="561"/>
    </location>
</feature>
<evidence type="ECO:0000256" key="2">
    <source>
        <dbReference type="ARBA" id="ARBA00023276"/>
    </source>
</evidence>
<name>A0A1H3JZJ8_9BACT</name>
<dbReference type="Gene3D" id="2.130.10.10">
    <property type="entry name" value="YVTN repeat-like/Quinoprotein amine dehydrogenase"/>
    <property type="match status" value="3"/>
</dbReference>
<dbReference type="InterPro" id="IPR026444">
    <property type="entry name" value="Secre_tail"/>
</dbReference>
<dbReference type="NCBIfam" id="TIGR04183">
    <property type="entry name" value="Por_Secre_tail"/>
    <property type="match status" value="1"/>
</dbReference>
<keyword evidence="2" id="KW-0604">Photosystem II</keyword>
<feature type="domain" description="PKD-like" evidence="4">
    <location>
        <begin position="681"/>
        <end position="752"/>
    </location>
</feature>
<dbReference type="PANTHER" id="PTHR47199:SF2">
    <property type="entry name" value="PHOTOSYSTEM II STABILITY_ASSEMBLY FACTOR HCF136, CHLOROPLASTIC"/>
    <property type="match status" value="1"/>
</dbReference>
<gene>
    <name evidence="5" type="ORF">SAMN05444412_101198</name>
</gene>
<dbReference type="InterPro" id="IPR028203">
    <property type="entry name" value="PSII_CF48-like_dom"/>
</dbReference>
<protein>
    <submittedName>
        <fullName evidence="5">Por secretion system C-terminal sorting domain-containing protein</fullName>
    </submittedName>
</protein>
<sequence>MKKLLLLLLFFVIVGHSLFAQTWRRLGGWGNKLTGISWVTDEIGFVSGEQIILKTIDGGLSWTELEPPTDNKMLAVDFFNQNRGLIVGENGQVYLTTDGGSTWQLKNLATAATLKKVKFLNENRAYIVGEKGEVFRSTNGGQNWSKQQVNNTTDLNSLYFVNSDTGYIATSSGQVLKTFNGGNAWTLGNTGESKSLNDIYFVSGKTGYAVGEKGIILKTVDAAQSWTVVNSGTERDLISVSFNKTNSNAGVIVGNSGTLLRTVNGGLTFDGINISNSENYAAASFRTGSNVVFAVGTNGFVISSINSGGSWTLRLSGVDNDYTGTKFKTANLGYIIGKAGRFLVTSNGGTSLVDRSRPLSIAFNGLSFPTNNFGYLAGENGIVLRTGNSGSNWTSLNLNTEVNINGLFFFANSVGYVVGNGGFISSTTDSGVNWKEVTGSNTNVDLRDIAYFDFAVGIVIGKNGYLGWSFGGQQWEKITLPTTENLNAMKLLDVQNAIVVGDKGSILKSSDQGKTWKKITTSFTQNMTAIDFLDESVGFIAGEKGLMLRTIDAGETWERMPTGTFQNFSGISFGDLSRGYAVGAKGTLFSYSCQVPETPTVIFGESNICLSQQIYTVQSDLLQGEEFDWRVDGGTILEGQGTNKVIVRWDSPGRNAVLVRGKNNCGNGSTRGLEVLVSTEPVKIPEITGEGAVCLNSFAEYEVFDVPGTDFLWELTGGLILEGQGTSKVKVQWTGLNAQQLKVTPKNPCGNGLAFSKSILVQNVPELPSVISGPVMVALSEEEYQVVKVPNVNYQWSVSDGGGEISEGQGTSKVKVTWKKEGNFDLIVSPMNGCNKGEERSLKVNVNLITSIGEENFDAKIELYPNPSQGNLNLRLLGLGDVQEISIVNALGQTLNQIKGRPGVFEYVIYNLPRGLHTVAIRTREREYYRKIIVN</sequence>
<accession>A0A1H3JZJ8</accession>
<evidence type="ECO:0000259" key="3">
    <source>
        <dbReference type="Pfam" id="PF14870"/>
    </source>
</evidence>
<keyword evidence="6" id="KW-1185">Reference proteome</keyword>